<reference evidence="6 7" key="1">
    <citation type="submission" date="2017-03" db="EMBL/GenBank/DDBJ databases">
        <title>An alternative strategy for trypanosome survival in the mammalian bloodstream revealed through genome and transcriptome analysis of the ubiquitous bovine parasite Trypanosoma (Megatrypanum) theileri.</title>
        <authorList>
            <person name="Kelly S."/>
            <person name="Ivens A."/>
            <person name="Mott A."/>
            <person name="O'Neill E."/>
            <person name="Emms D."/>
            <person name="Macleod O."/>
            <person name="Voorheis P."/>
            <person name="Matthews J."/>
            <person name="Matthews K."/>
            <person name="Carrington M."/>
        </authorList>
    </citation>
    <scope>NUCLEOTIDE SEQUENCE [LARGE SCALE GENOMIC DNA]</scope>
    <source>
        <strain evidence="6">Edinburgh</strain>
    </source>
</reference>
<dbReference type="OrthoDB" id="278198at2759"/>
<sequence>MNNTAPSLTLPGTQQQQEQKQNQHQKQQQQGQEQEEEVVDAAVSRALYSPSHMQERKKPRLCEENPSSSAAVLSSLFSTTRQQLSLGNDANVREGPEQDDGCGAGRCIRLLEPTPPPAGAFEEEEEAEETQEQQEKEQQQQQQQLGSAESRVVTNETAPRQRLRLNLRPATPSSADASSACRTTSTLRLSLRRNTQTATSEEKPQKVDEEAVSMHVDPSSTKTVPCNSEAKAEAEEKKNEQGNEKEDQQSTTLRDRQQNQPPGPAPSAPELVPQEQQQQQQNQVPAPPLSISVNPTVEESASQPARRFRNSTEWGEVMSPTPTPQGIYSCGCTPSFRCHSKTGVPLPSGPSPLDFSSVTDYVETKYEMRVKISEGTYGEVYIGRCRATNEMVAIKRLKVLQGLDGFPITSLREVIALRHINTARERAITNNANNSVSNMGTCSSDNKKEDPIEEVISLRDVLLSQTHHDICLVFPYASCSIAGLLQRRFPFTEREIAYIFKKLLTALMKLHAMGIIHRDVKADNVLIHSDGRVQLGDFGLCVFEGSGRRALTPSLINLSYRPPEMLLGVTSYDVKVDIWSVGCFLAQMYLRTPPFFLTHRNTAGGDPRQQQQQKQQKRAATELEQLSLITEVLGPISSAGQDAFPPERCQHYAQLQQLRKALANSSSSWSSATPSLGSLFEPSFLYSQFRGFAPWFTATAEHRRRDPSHLLPSRECVDVLTAIFQLDPRRRPTAAQLLEMPFFDLRRTAPRRTPGGEGSSRSNAGPDRLAEEEEVERHIRREIAEKLQRYQNSHIAPTTEAAK</sequence>
<protein>
    <submittedName>
        <fullName evidence="6">Protein kinase</fullName>
    </submittedName>
</protein>
<feature type="compositionally biased region" description="Basic and acidic residues" evidence="4">
    <location>
        <begin position="200"/>
        <end position="209"/>
    </location>
</feature>
<dbReference type="EMBL" id="NBCO01000031">
    <property type="protein sequence ID" value="ORC86026.1"/>
    <property type="molecule type" value="Genomic_DNA"/>
</dbReference>
<dbReference type="PANTHER" id="PTHR24056">
    <property type="entry name" value="CELL DIVISION PROTEIN KINASE"/>
    <property type="match status" value="1"/>
</dbReference>
<evidence type="ECO:0000256" key="2">
    <source>
        <dbReference type="ARBA" id="ARBA00022741"/>
    </source>
</evidence>
<gene>
    <name evidence="6" type="ORF">TM35_000312120</name>
</gene>
<feature type="compositionally biased region" description="Low complexity" evidence="4">
    <location>
        <begin position="169"/>
        <end position="195"/>
    </location>
</feature>
<dbReference type="RefSeq" id="XP_028880092.1">
    <property type="nucleotide sequence ID" value="XM_029028693.1"/>
</dbReference>
<dbReference type="SMART" id="SM00220">
    <property type="entry name" value="S_TKc"/>
    <property type="match status" value="1"/>
</dbReference>
<name>A0A1X0NMT0_9TRYP</name>
<dbReference type="AlphaFoldDB" id="A0A1X0NMT0"/>
<dbReference type="Gene3D" id="3.30.200.20">
    <property type="entry name" value="Phosphorylase Kinase, domain 1"/>
    <property type="match status" value="1"/>
</dbReference>
<keyword evidence="6" id="KW-0808">Transferase</keyword>
<dbReference type="Gene3D" id="1.10.510.10">
    <property type="entry name" value="Transferase(Phosphotransferase) domain 1"/>
    <property type="match status" value="1"/>
</dbReference>
<dbReference type="SUPFAM" id="SSF56112">
    <property type="entry name" value="Protein kinase-like (PK-like)"/>
    <property type="match status" value="1"/>
</dbReference>
<feature type="compositionally biased region" description="Basic and acidic residues" evidence="4">
    <location>
        <begin position="230"/>
        <end position="257"/>
    </location>
</feature>
<dbReference type="InterPro" id="IPR000719">
    <property type="entry name" value="Prot_kinase_dom"/>
</dbReference>
<feature type="region of interest" description="Disordered" evidence="4">
    <location>
        <begin position="746"/>
        <end position="777"/>
    </location>
</feature>
<organism evidence="6 7">
    <name type="scientific">Trypanosoma theileri</name>
    <dbReference type="NCBI Taxonomy" id="67003"/>
    <lineage>
        <taxon>Eukaryota</taxon>
        <taxon>Discoba</taxon>
        <taxon>Euglenozoa</taxon>
        <taxon>Kinetoplastea</taxon>
        <taxon>Metakinetoplastina</taxon>
        <taxon>Trypanosomatida</taxon>
        <taxon>Trypanosomatidae</taxon>
        <taxon>Trypanosoma</taxon>
    </lineage>
</organism>
<evidence type="ECO:0000313" key="7">
    <source>
        <dbReference type="Proteomes" id="UP000192257"/>
    </source>
</evidence>
<accession>A0A1X0NMT0</accession>
<dbReference type="PROSITE" id="PS00108">
    <property type="entry name" value="PROTEIN_KINASE_ST"/>
    <property type="match status" value="1"/>
</dbReference>
<feature type="compositionally biased region" description="Acidic residues" evidence="4">
    <location>
        <begin position="121"/>
        <end position="132"/>
    </location>
</feature>
<dbReference type="GO" id="GO:0004674">
    <property type="term" value="F:protein serine/threonine kinase activity"/>
    <property type="evidence" value="ECO:0007669"/>
    <property type="project" value="TreeGrafter"/>
</dbReference>
<dbReference type="InterPro" id="IPR050108">
    <property type="entry name" value="CDK"/>
</dbReference>
<evidence type="ECO:0000256" key="4">
    <source>
        <dbReference type="SAM" id="MobiDB-lite"/>
    </source>
</evidence>
<dbReference type="InterPro" id="IPR011009">
    <property type="entry name" value="Kinase-like_dom_sf"/>
</dbReference>
<evidence type="ECO:0000313" key="6">
    <source>
        <dbReference type="EMBL" id="ORC86026.1"/>
    </source>
</evidence>
<feature type="region of interest" description="Disordered" evidence="4">
    <location>
        <begin position="1"/>
        <end position="69"/>
    </location>
</feature>
<keyword evidence="6" id="KW-0418">Kinase</keyword>
<dbReference type="PANTHER" id="PTHR24056:SF441">
    <property type="entry name" value="KINASE, PUTATIVE-RELATED"/>
    <property type="match status" value="1"/>
</dbReference>
<dbReference type="PROSITE" id="PS50011">
    <property type="entry name" value="PROTEIN_KINASE_DOM"/>
    <property type="match status" value="1"/>
</dbReference>
<feature type="compositionally biased region" description="Polar residues" evidence="4">
    <location>
        <begin position="1"/>
        <end position="13"/>
    </location>
</feature>
<evidence type="ECO:0000256" key="3">
    <source>
        <dbReference type="ARBA" id="ARBA00022840"/>
    </source>
</evidence>
<proteinExistence type="inferred from homology"/>
<evidence type="ECO:0000259" key="5">
    <source>
        <dbReference type="PROSITE" id="PS50011"/>
    </source>
</evidence>
<keyword evidence="7" id="KW-1185">Reference proteome</keyword>
<dbReference type="STRING" id="67003.A0A1X0NMT0"/>
<dbReference type="VEuPathDB" id="TriTrypDB:TM35_000312120"/>
<dbReference type="GO" id="GO:0005524">
    <property type="term" value="F:ATP binding"/>
    <property type="evidence" value="ECO:0007669"/>
    <property type="project" value="UniProtKB-KW"/>
</dbReference>
<feature type="compositionally biased region" description="Polar residues" evidence="4">
    <location>
        <begin position="291"/>
        <end position="303"/>
    </location>
</feature>
<keyword evidence="2" id="KW-0547">Nucleotide-binding</keyword>
<feature type="compositionally biased region" description="Low complexity" evidence="4">
    <location>
        <begin position="14"/>
        <end position="32"/>
    </location>
</feature>
<dbReference type="GeneID" id="39988473"/>
<feature type="region of interest" description="Disordered" evidence="4">
    <location>
        <begin position="87"/>
        <end position="321"/>
    </location>
</feature>
<dbReference type="GO" id="GO:0005634">
    <property type="term" value="C:nucleus"/>
    <property type="evidence" value="ECO:0007669"/>
    <property type="project" value="TreeGrafter"/>
</dbReference>
<dbReference type="Pfam" id="PF00069">
    <property type="entry name" value="Pkinase"/>
    <property type="match status" value="1"/>
</dbReference>
<feature type="compositionally biased region" description="Basic and acidic residues" evidence="4">
    <location>
        <begin position="53"/>
        <end position="63"/>
    </location>
</feature>
<dbReference type="InterPro" id="IPR008271">
    <property type="entry name" value="Ser/Thr_kinase_AS"/>
</dbReference>
<comment type="caution">
    <text evidence="6">The sequence shown here is derived from an EMBL/GenBank/DDBJ whole genome shotgun (WGS) entry which is preliminary data.</text>
</comment>
<dbReference type="Proteomes" id="UP000192257">
    <property type="component" value="Unassembled WGS sequence"/>
</dbReference>
<evidence type="ECO:0000256" key="1">
    <source>
        <dbReference type="ARBA" id="ARBA00006485"/>
    </source>
</evidence>
<feature type="domain" description="Protein kinase" evidence="5">
    <location>
        <begin position="366"/>
        <end position="743"/>
    </location>
</feature>
<feature type="compositionally biased region" description="Low complexity" evidence="4">
    <location>
        <begin position="268"/>
        <end position="284"/>
    </location>
</feature>
<comment type="similarity">
    <text evidence="1">Belongs to the protein kinase superfamily. CMGC Ser/Thr protein kinase family. CDC2/CDKX subfamily.</text>
</comment>
<keyword evidence="3" id="KW-0067">ATP-binding</keyword>